<dbReference type="InParanoid" id="A0A024GH62"/>
<dbReference type="GO" id="GO:0047734">
    <property type="term" value="F:CDP-glycerol diphosphatase activity"/>
    <property type="evidence" value="ECO:0007669"/>
    <property type="project" value="TreeGrafter"/>
</dbReference>
<dbReference type="Gene3D" id="3.10.450.50">
    <property type="match status" value="1"/>
</dbReference>
<dbReference type="Pfam" id="PF00149">
    <property type="entry name" value="Metallophos"/>
    <property type="match status" value="1"/>
</dbReference>
<dbReference type="SUPFAM" id="SSF56300">
    <property type="entry name" value="Metallo-dependent phosphatases"/>
    <property type="match status" value="1"/>
</dbReference>
<accession>A0A024GH62</accession>
<feature type="domain" description="SnoaL-like" evidence="3">
    <location>
        <begin position="5"/>
        <end position="124"/>
    </location>
</feature>
<dbReference type="InterPro" id="IPR037401">
    <property type="entry name" value="SnoaL-like"/>
</dbReference>
<dbReference type="STRING" id="65357.A0A024GH62"/>
<dbReference type="GO" id="GO:0008663">
    <property type="term" value="F:2',3'-cyclic-nucleotide 2'-phosphodiesterase activity"/>
    <property type="evidence" value="ECO:0007669"/>
    <property type="project" value="TreeGrafter"/>
</dbReference>
<dbReference type="AlphaFoldDB" id="A0A024GH62"/>
<organism evidence="4 5">
    <name type="scientific">Albugo candida</name>
    <dbReference type="NCBI Taxonomy" id="65357"/>
    <lineage>
        <taxon>Eukaryota</taxon>
        <taxon>Sar</taxon>
        <taxon>Stramenopiles</taxon>
        <taxon>Oomycota</taxon>
        <taxon>Peronosporomycetes</taxon>
        <taxon>Albuginales</taxon>
        <taxon>Albuginaceae</taxon>
        <taxon>Albugo</taxon>
    </lineage>
</organism>
<evidence type="ECO:0000259" key="3">
    <source>
        <dbReference type="Pfam" id="PF13577"/>
    </source>
</evidence>
<dbReference type="Proteomes" id="UP000053237">
    <property type="component" value="Unassembled WGS sequence"/>
</dbReference>
<evidence type="ECO:0000259" key="2">
    <source>
        <dbReference type="Pfam" id="PF00149"/>
    </source>
</evidence>
<dbReference type="EMBL" id="CAIX01000115">
    <property type="protein sequence ID" value="CCI46025.1"/>
    <property type="molecule type" value="Genomic_DNA"/>
</dbReference>
<comment type="caution">
    <text evidence="4">The sequence shown here is derived from an EMBL/GenBank/DDBJ whole genome shotgun (WGS) entry which is preliminary data.</text>
</comment>
<dbReference type="InterPro" id="IPR032710">
    <property type="entry name" value="NTF2-like_dom_sf"/>
</dbReference>
<gene>
    <name evidence="4" type="ORF">BN9_069530</name>
</gene>
<evidence type="ECO:0000256" key="1">
    <source>
        <dbReference type="SAM" id="Coils"/>
    </source>
</evidence>
<proteinExistence type="predicted"/>
<keyword evidence="5" id="KW-1185">Reference proteome</keyword>
<dbReference type="PANTHER" id="PTHR16509">
    <property type="match status" value="1"/>
</dbReference>
<dbReference type="PANTHER" id="PTHR16509:SF1">
    <property type="entry name" value="MANGANESE-DEPENDENT ADP-RIBOSE_CDP-ALCOHOL DIPHOSPHATASE"/>
    <property type="match status" value="1"/>
</dbReference>
<feature type="domain" description="Calcineurin-like phosphoesterase" evidence="2">
    <location>
        <begin position="245"/>
        <end position="462"/>
    </location>
</feature>
<evidence type="ECO:0000313" key="5">
    <source>
        <dbReference type="Proteomes" id="UP000053237"/>
    </source>
</evidence>
<sequence>MAEISSIINLVNRFALMFSFEDKENSIQQLVDLFTQDATFTHELIGILTGQSEIEKGLQEMAALRFLADTRHLPSGHVVNLIDETHGEVTSYSVVFWKCTAISVVQWIDQVVKLDENWLFQSRKAESLQKNFEMIGEMQLRGKKQYLQQVENEVKKLQSMINSSSTLSNPRLKHTLAKPLLLSFGLVTDVQSADTEDGWDYLHTKKRYYRNALVLLDNLVQHWLRVRATEDTIREENQSSCSKLRFAINLGDLIDGKNCILQRSSRALSRAKDCLAPFEQKVGPVHHIVGNHELYNFTPQVFAEKLLWKGNDSSVENYDKDIPLYYDFYHPEAPQFRFIILNTYGLSSLGRGPHDPVFKRARELLRRTNPNSSFNSSDGLLGLEQRFAEFNGAVDETQLLWLSRTLENASVKNEKVLIFTHIPIHPESCPPSCLLWNYDEVLKLLFTFSDNVRAVFSGHAHTNGHSYSHGIHFFAYDALLECAPNETAYAIVDLFPHQIIVNGYGKIKSFAFDL</sequence>
<dbReference type="GO" id="GO:0030145">
    <property type="term" value="F:manganese ion binding"/>
    <property type="evidence" value="ECO:0007669"/>
    <property type="project" value="TreeGrafter"/>
</dbReference>
<name>A0A024GH62_9STRA</name>
<reference evidence="4 5" key="1">
    <citation type="submission" date="2012-05" db="EMBL/GenBank/DDBJ databases">
        <title>Recombination and specialization in a pathogen metapopulation.</title>
        <authorList>
            <person name="Gardiner A."/>
            <person name="Kemen E."/>
            <person name="Schultz-Larsen T."/>
            <person name="MacLean D."/>
            <person name="Van Oosterhout C."/>
            <person name="Jones J.D.G."/>
        </authorList>
    </citation>
    <scope>NUCLEOTIDE SEQUENCE [LARGE SCALE GENOMIC DNA]</scope>
    <source>
        <strain evidence="4 5">Ac Nc2</strain>
    </source>
</reference>
<dbReference type="InterPro" id="IPR029052">
    <property type="entry name" value="Metallo-depent_PP-like"/>
</dbReference>
<keyword evidence="1" id="KW-0175">Coiled coil</keyword>
<evidence type="ECO:0000313" key="4">
    <source>
        <dbReference type="EMBL" id="CCI46025.1"/>
    </source>
</evidence>
<dbReference type="InterPro" id="IPR004843">
    <property type="entry name" value="Calcineurin-like_PHP"/>
</dbReference>
<feature type="coiled-coil region" evidence="1">
    <location>
        <begin position="140"/>
        <end position="167"/>
    </location>
</feature>
<protein>
    <recommendedName>
        <fullName evidence="6">Calcineurin-like phosphoesterase domain-containing protein</fullName>
    </recommendedName>
</protein>
<dbReference type="GO" id="GO:0047631">
    <property type="term" value="F:ADP-ribose diphosphatase activity"/>
    <property type="evidence" value="ECO:0007669"/>
    <property type="project" value="TreeGrafter"/>
</dbReference>
<evidence type="ECO:0008006" key="6">
    <source>
        <dbReference type="Google" id="ProtNLM"/>
    </source>
</evidence>
<dbReference type="Pfam" id="PF13577">
    <property type="entry name" value="SnoaL_4"/>
    <property type="match status" value="1"/>
</dbReference>
<dbReference type="OrthoDB" id="9675250at2759"/>
<dbReference type="SUPFAM" id="SSF54427">
    <property type="entry name" value="NTF2-like"/>
    <property type="match status" value="1"/>
</dbReference>
<dbReference type="Gene3D" id="3.60.21.10">
    <property type="match status" value="1"/>
</dbReference>